<evidence type="ECO:0000313" key="7">
    <source>
        <dbReference type="EMBL" id="SMP60594.1"/>
    </source>
</evidence>
<evidence type="ECO:0000256" key="2">
    <source>
        <dbReference type="ARBA" id="ARBA00022500"/>
    </source>
</evidence>
<keyword evidence="3 5" id="KW-0597">Phosphoprotein</keyword>
<feature type="domain" description="Response regulatory" evidence="6">
    <location>
        <begin position="10"/>
        <end position="125"/>
    </location>
</feature>
<dbReference type="Proteomes" id="UP001158066">
    <property type="component" value="Unassembled WGS sequence"/>
</dbReference>
<keyword evidence="2" id="KW-0145">Chemotaxis</keyword>
<dbReference type="SUPFAM" id="SSF52172">
    <property type="entry name" value="CheY-like"/>
    <property type="match status" value="1"/>
</dbReference>
<proteinExistence type="predicted"/>
<dbReference type="GO" id="GO:0006935">
    <property type="term" value="P:chemotaxis"/>
    <property type="evidence" value="ECO:0007669"/>
    <property type="project" value="UniProtKB-KW"/>
</dbReference>
<dbReference type="InterPro" id="IPR001789">
    <property type="entry name" value="Sig_transdc_resp-reg_receiver"/>
</dbReference>
<keyword evidence="8" id="KW-1185">Reference proteome</keyword>
<dbReference type="InterPro" id="IPR028051">
    <property type="entry name" value="CheX-like_dom"/>
</dbReference>
<dbReference type="SUPFAM" id="SSF103039">
    <property type="entry name" value="CheC-like"/>
    <property type="match status" value="1"/>
</dbReference>
<evidence type="ECO:0000256" key="4">
    <source>
        <dbReference type="ARBA" id="ARBA00024867"/>
    </source>
</evidence>
<dbReference type="PROSITE" id="PS50110">
    <property type="entry name" value="RESPONSE_REGULATORY"/>
    <property type="match status" value="1"/>
</dbReference>
<dbReference type="CDD" id="cd17906">
    <property type="entry name" value="CheX"/>
    <property type="match status" value="1"/>
</dbReference>
<evidence type="ECO:0000256" key="1">
    <source>
        <dbReference type="ARBA" id="ARBA00018672"/>
    </source>
</evidence>
<evidence type="ECO:0000256" key="3">
    <source>
        <dbReference type="ARBA" id="ARBA00022553"/>
    </source>
</evidence>
<accession>A0AA45WWW9</accession>
<feature type="modified residue" description="4-aspartylphosphate" evidence="5">
    <location>
        <position position="60"/>
    </location>
</feature>
<sequence>MSQNTSLSQRIVIVDDSPFSVSVLENILADLGHNVVGSADSLEQTIEVVENHQPDLVTMDMTIPGTDGLECTKAIKKRLPGTKVIIISSLKDEAMMKKAKEAGAEGYVQKPVDSEELGRVIDRLVNEERLLEKLNELGKLAFQESLMNNMNRIFGEKPVFQDPEETLSESQGISVVMGIIGAFSGRFVMDLSYASAEAVVKKMLKRETVPKDEVLNSAAELANMVAGNACSMINQINKLYALRLAPPTIYHGESLKLSTANLKGTTIVAKTSVGAMYLNYGFAKGEHMWM</sequence>
<dbReference type="GO" id="GO:0000160">
    <property type="term" value="P:phosphorelay signal transduction system"/>
    <property type="evidence" value="ECO:0007669"/>
    <property type="project" value="InterPro"/>
</dbReference>
<dbReference type="RefSeq" id="WP_283409637.1">
    <property type="nucleotide sequence ID" value="NZ_FXUF01000008.1"/>
</dbReference>
<dbReference type="Gene3D" id="3.40.50.2300">
    <property type="match status" value="1"/>
</dbReference>
<dbReference type="Gene3D" id="3.40.1550.10">
    <property type="entry name" value="CheC-like"/>
    <property type="match status" value="1"/>
</dbReference>
<dbReference type="InterPro" id="IPR011006">
    <property type="entry name" value="CheY-like_superfamily"/>
</dbReference>
<dbReference type="PANTHER" id="PTHR44591:SF3">
    <property type="entry name" value="RESPONSE REGULATORY DOMAIN-CONTAINING PROTEIN"/>
    <property type="match status" value="1"/>
</dbReference>
<evidence type="ECO:0000259" key="6">
    <source>
        <dbReference type="PROSITE" id="PS50110"/>
    </source>
</evidence>
<dbReference type="GO" id="GO:0003677">
    <property type="term" value="F:DNA binding"/>
    <property type="evidence" value="ECO:0007669"/>
    <property type="project" value="UniProtKB-KW"/>
</dbReference>
<dbReference type="Pfam" id="PF00072">
    <property type="entry name" value="Response_reg"/>
    <property type="match status" value="1"/>
</dbReference>
<evidence type="ECO:0000313" key="8">
    <source>
        <dbReference type="Proteomes" id="UP001158066"/>
    </source>
</evidence>
<reference evidence="7" key="1">
    <citation type="submission" date="2017-05" db="EMBL/GenBank/DDBJ databases">
        <authorList>
            <person name="Varghese N."/>
            <person name="Submissions S."/>
        </authorList>
    </citation>
    <scope>NUCLEOTIDE SEQUENCE</scope>
    <source>
        <strain evidence="7">Su22</strain>
    </source>
</reference>
<protein>
    <recommendedName>
        <fullName evidence="1">Stage 0 sporulation protein A homolog</fullName>
    </recommendedName>
</protein>
<keyword evidence="7" id="KW-0238">DNA-binding</keyword>
<dbReference type="InterPro" id="IPR028976">
    <property type="entry name" value="CheC-like_sf"/>
</dbReference>
<dbReference type="InterPro" id="IPR050595">
    <property type="entry name" value="Bact_response_regulator"/>
</dbReference>
<evidence type="ECO:0000256" key="5">
    <source>
        <dbReference type="PROSITE-ProRule" id="PRU00169"/>
    </source>
</evidence>
<dbReference type="EMBL" id="FXUF01000008">
    <property type="protein sequence ID" value="SMP60594.1"/>
    <property type="molecule type" value="Genomic_DNA"/>
</dbReference>
<dbReference type="PANTHER" id="PTHR44591">
    <property type="entry name" value="STRESS RESPONSE REGULATOR PROTEIN 1"/>
    <property type="match status" value="1"/>
</dbReference>
<comment type="caution">
    <text evidence="7">The sequence shown here is derived from an EMBL/GenBank/DDBJ whole genome shotgun (WGS) entry which is preliminary data.</text>
</comment>
<dbReference type="AlphaFoldDB" id="A0AA45WWW9"/>
<organism evidence="7 8">
    <name type="scientific">Anoxynatronum buryatiense</name>
    <dbReference type="NCBI Taxonomy" id="489973"/>
    <lineage>
        <taxon>Bacteria</taxon>
        <taxon>Bacillati</taxon>
        <taxon>Bacillota</taxon>
        <taxon>Clostridia</taxon>
        <taxon>Eubacteriales</taxon>
        <taxon>Clostridiaceae</taxon>
        <taxon>Anoxynatronum</taxon>
    </lineage>
</organism>
<dbReference type="Pfam" id="PF13690">
    <property type="entry name" value="CheX"/>
    <property type="match status" value="1"/>
</dbReference>
<comment type="function">
    <text evidence="4">May play the central regulatory role in sporulation. It may be an element of the effector pathway responsible for the activation of sporulation genes in response to nutritional stress. Spo0A may act in concert with spo0H (a sigma factor) to control the expression of some genes that are critical to the sporulation process.</text>
</comment>
<name>A0AA45WWW9_9CLOT</name>
<gene>
    <name evidence="7" type="ORF">SAMN06296020_108154</name>
</gene>
<dbReference type="SMART" id="SM00448">
    <property type="entry name" value="REC"/>
    <property type="match status" value="1"/>
</dbReference>